<evidence type="ECO:0000313" key="3">
    <source>
        <dbReference type="EnsemblPlants" id="QL09p008099:mrna"/>
    </source>
</evidence>
<dbReference type="Gene3D" id="3.40.850.10">
    <property type="entry name" value="Kinesin motor domain"/>
    <property type="match status" value="1"/>
</dbReference>
<dbReference type="GO" id="GO:0003777">
    <property type="term" value="F:microtubule motor activity"/>
    <property type="evidence" value="ECO:0007669"/>
    <property type="project" value="InterPro"/>
</dbReference>
<dbReference type="SMART" id="SM00129">
    <property type="entry name" value="KISc"/>
    <property type="match status" value="1"/>
</dbReference>
<dbReference type="GO" id="GO:0007018">
    <property type="term" value="P:microtubule-based movement"/>
    <property type="evidence" value="ECO:0007669"/>
    <property type="project" value="InterPro"/>
</dbReference>
<reference evidence="3" key="2">
    <citation type="submission" date="2021-01" db="UniProtKB">
        <authorList>
            <consortium name="EnsemblPlants"/>
        </authorList>
    </citation>
    <scope>IDENTIFICATION</scope>
</reference>
<dbReference type="GO" id="GO:0005524">
    <property type="term" value="F:ATP binding"/>
    <property type="evidence" value="ECO:0007669"/>
    <property type="project" value="InterPro"/>
</dbReference>
<dbReference type="Gramene" id="QL09p008099:mrna">
    <property type="protein sequence ID" value="QL09p008099:mrna"/>
    <property type="gene ID" value="QL09p008099"/>
</dbReference>
<dbReference type="EMBL" id="LRBV02000009">
    <property type="status" value="NOT_ANNOTATED_CDS"/>
    <property type="molecule type" value="Genomic_DNA"/>
</dbReference>
<dbReference type="InterPro" id="IPR001752">
    <property type="entry name" value="Kinesin_motor_dom"/>
</dbReference>
<dbReference type="Proteomes" id="UP000594261">
    <property type="component" value="Chromosome 9"/>
</dbReference>
<dbReference type="SUPFAM" id="SSF52540">
    <property type="entry name" value="P-loop containing nucleoside triphosphate hydrolases"/>
    <property type="match status" value="1"/>
</dbReference>
<dbReference type="GO" id="GO:0008017">
    <property type="term" value="F:microtubule binding"/>
    <property type="evidence" value="ECO:0007669"/>
    <property type="project" value="InterPro"/>
</dbReference>
<evidence type="ECO:0000256" key="1">
    <source>
        <dbReference type="ARBA" id="ARBA00023175"/>
    </source>
</evidence>
<name>A0A7N2MJ47_QUELO</name>
<keyword evidence="1" id="KW-0505">Motor protein</keyword>
<dbReference type="InParanoid" id="A0A7N2MJ47"/>
<dbReference type="InterPro" id="IPR036961">
    <property type="entry name" value="Kinesin_motor_dom_sf"/>
</dbReference>
<organism evidence="3 4">
    <name type="scientific">Quercus lobata</name>
    <name type="common">Valley oak</name>
    <dbReference type="NCBI Taxonomy" id="97700"/>
    <lineage>
        <taxon>Eukaryota</taxon>
        <taxon>Viridiplantae</taxon>
        <taxon>Streptophyta</taxon>
        <taxon>Embryophyta</taxon>
        <taxon>Tracheophyta</taxon>
        <taxon>Spermatophyta</taxon>
        <taxon>Magnoliopsida</taxon>
        <taxon>eudicotyledons</taxon>
        <taxon>Gunneridae</taxon>
        <taxon>Pentapetalae</taxon>
        <taxon>rosids</taxon>
        <taxon>fabids</taxon>
        <taxon>Fagales</taxon>
        <taxon>Fagaceae</taxon>
        <taxon>Quercus</taxon>
    </lineage>
</organism>
<dbReference type="InterPro" id="IPR027417">
    <property type="entry name" value="P-loop_NTPase"/>
</dbReference>
<accession>A0A7N2MJ47</accession>
<dbReference type="AlphaFoldDB" id="A0A7N2MJ47"/>
<feature type="domain" description="Kinesin motor" evidence="2">
    <location>
        <begin position="2"/>
        <end position="187"/>
    </location>
</feature>
<proteinExistence type="predicted"/>
<evidence type="ECO:0000313" key="4">
    <source>
        <dbReference type="Proteomes" id="UP000594261"/>
    </source>
</evidence>
<protein>
    <recommendedName>
        <fullName evidence="2">Kinesin motor domain-containing protein</fullName>
    </recommendedName>
</protein>
<dbReference type="EnsemblPlants" id="QL09p008099:mrna">
    <property type="protein sequence ID" value="QL09p008099:mrna"/>
    <property type="gene ID" value="QL09p008099"/>
</dbReference>
<reference evidence="3 4" key="1">
    <citation type="journal article" date="2016" name="G3 (Bethesda)">
        <title>First Draft Assembly and Annotation of the Genome of a California Endemic Oak Quercus lobata Nee (Fagaceae).</title>
        <authorList>
            <person name="Sork V.L."/>
            <person name="Fitz-Gibbon S.T."/>
            <person name="Puiu D."/>
            <person name="Crepeau M."/>
            <person name="Gugger P.F."/>
            <person name="Sherman R."/>
            <person name="Stevens K."/>
            <person name="Langley C.H."/>
            <person name="Pellegrini M."/>
            <person name="Salzberg S.L."/>
        </authorList>
    </citation>
    <scope>NUCLEOTIDE SEQUENCE [LARGE SCALE GENOMIC DNA]</scope>
    <source>
        <strain evidence="3 4">cv. SW786</strain>
    </source>
</reference>
<sequence length="263" mass="29869">MISFGGSFDTIEDELLYCFLEHLCQRRQHLQRLSKKITMQISMSAISEDCVHNLLCDTEENIDVSNFEEFSSIFQKFVEKRTEMYEQSSRTHFILTLHISCVEGFKQQRNGVLNFVYMASEEVENETEVFGLSLPEGLTSFLKPYLDEDAKLLILASISSSHVSENLTTLKRLDRISSFKLSQPFRRGPSTPAKLKTPNSGQRTFISSSHASATLKRLDRISSFKVSQPFRRGPSTSAKLKTPNLGQRTLAFNSSNMTMQKGI</sequence>
<keyword evidence="4" id="KW-1185">Reference proteome</keyword>
<evidence type="ECO:0000259" key="2">
    <source>
        <dbReference type="SMART" id="SM00129"/>
    </source>
</evidence>